<gene>
    <name evidence="1" type="ORF">PBLR_12952</name>
</gene>
<evidence type="ECO:0000313" key="1">
    <source>
        <dbReference type="EMBL" id="SYX84530.1"/>
    </source>
</evidence>
<organism evidence="1 2">
    <name type="scientific">Paenibacillus alvei</name>
    <name type="common">Bacillus alvei</name>
    <dbReference type="NCBI Taxonomy" id="44250"/>
    <lineage>
        <taxon>Bacteria</taxon>
        <taxon>Bacillati</taxon>
        <taxon>Bacillota</taxon>
        <taxon>Bacilli</taxon>
        <taxon>Bacillales</taxon>
        <taxon>Paenibacillaceae</taxon>
        <taxon>Paenibacillus</taxon>
    </lineage>
</organism>
<sequence>MIDLSQDAATAWNSLLFGNVFTIRCALISNNWIGGLAAESLPSLGADADTEFVNSVLVLHTSKRAIATIHLTIQRLRMLHFILSRPWWGDYSLFIFDSACFLTLPILTPIHEKV</sequence>
<reference evidence="2" key="1">
    <citation type="submission" date="2018-08" db="EMBL/GenBank/DDBJ databases">
        <authorList>
            <person name="Chevrot R."/>
        </authorList>
    </citation>
    <scope>NUCLEOTIDE SEQUENCE [LARGE SCALE GENOMIC DNA]</scope>
</reference>
<dbReference type="Proteomes" id="UP000304148">
    <property type="component" value="Chromosome"/>
</dbReference>
<dbReference type="AlphaFoldDB" id="A0A383RC54"/>
<evidence type="ECO:0000313" key="2">
    <source>
        <dbReference type="Proteomes" id="UP000304148"/>
    </source>
</evidence>
<dbReference type="EMBL" id="LS992241">
    <property type="protein sequence ID" value="SYX84530.1"/>
    <property type="molecule type" value="Genomic_DNA"/>
</dbReference>
<protein>
    <submittedName>
        <fullName evidence="1">Uncharacterized protein</fullName>
    </submittedName>
</protein>
<name>A0A383RC54_PAEAL</name>
<proteinExistence type="predicted"/>
<accession>A0A383RC54</accession>